<dbReference type="GO" id="GO:0004386">
    <property type="term" value="F:helicase activity"/>
    <property type="evidence" value="ECO:0007669"/>
    <property type="project" value="UniProtKB-KW"/>
</dbReference>
<dbReference type="Proteomes" id="UP001424741">
    <property type="component" value="Unassembled WGS sequence"/>
</dbReference>
<feature type="domain" description="PD-(D/E)XK endonuclease-like" evidence="1">
    <location>
        <begin position="629"/>
        <end position="800"/>
    </location>
</feature>
<organism evidence="2 3">
    <name type="scientific">Rubritalea halochordaticola</name>
    <dbReference type="NCBI Taxonomy" id="714537"/>
    <lineage>
        <taxon>Bacteria</taxon>
        <taxon>Pseudomonadati</taxon>
        <taxon>Verrucomicrobiota</taxon>
        <taxon>Verrucomicrobiia</taxon>
        <taxon>Verrucomicrobiales</taxon>
        <taxon>Rubritaleaceae</taxon>
        <taxon>Rubritalea</taxon>
    </lineage>
</organism>
<dbReference type="SUPFAM" id="SSF52540">
    <property type="entry name" value="P-loop containing nucleoside triphosphate hydrolases"/>
    <property type="match status" value="1"/>
</dbReference>
<keyword evidence="2" id="KW-0347">Helicase</keyword>
<dbReference type="Gene3D" id="3.90.320.10">
    <property type="match status" value="1"/>
</dbReference>
<dbReference type="InterPro" id="IPR011604">
    <property type="entry name" value="PDDEXK-like_dom_sf"/>
</dbReference>
<proteinExistence type="predicted"/>
<gene>
    <name evidence="2" type="primary">rexB</name>
    <name evidence="2" type="ORF">Rhal01_02342</name>
</gene>
<evidence type="ECO:0000313" key="3">
    <source>
        <dbReference type="Proteomes" id="UP001424741"/>
    </source>
</evidence>
<keyword evidence="2" id="KW-0378">Hydrolase</keyword>
<evidence type="ECO:0000313" key="2">
    <source>
        <dbReference type="EMBL" id="GAA5496160.1"/>
    </source>
</evidence>
<reference evidence="2 3" key="1">
    <citation type="submission" date="2024-02" db="EMBL/GenBank/DDBJ databases">
        <title>Rubritalea halochordaticola NBRC 107102.</title>
        <authorList>
            <person name="Ichikawa N."/>
            <person name="Katano-Makiyama Y."/>
            <person name="Hidaka K."/>
        </authorList>
    </citation>
    <scope>NUCLEOTIDE SEQUENCE [LARGE SCALE GENOMIC DNA]</scope>
    <source>
        <strain evidence="2 3">NBRC 107102</strain>
    </source>
</reference>
<sequence>MASTIRVMQGELDFGVQVKREFLGWESPLLNLLVDWLMIRRDELAEMVVVVPTGQSGRRLREALARRGGVLAPKVMTVGSLSKRTDVSKQIMDLAAWVKVLRKSRPEDFRGLFPKDPLDGASEGFGWALSMGRQLADLRWDLEDCGVSVREAGWKSMESERWEDLSSLDQQVTQQLKKWGQPKTLSELNLGAGVKQVVLAGICELGSVTRSDLKSLSGRDVLVTALVHAPEFLKSRFDEWGCPNDAWCEEEIPMQDWKDKIRVVEDPALAAQYVVRKVGRQSLRPEELGLGLCDRELGISLQRAFGDAGWKLYDPDGKSVEASNVVQFLRLLLEWLKPWRPIKAFRSMLNLVEMEGFLPEGANRYLLVKELDEYLEKRLPESSTDTVGRMPAGHLRSAMEVFLDETRKLEEGSGVRALRGWVARILGRGDREVAKVLVEPLAEVFEVLEGIESKEGSMQVEHAIEYLLEASKGLRVYGDLEGAVLNMEGWLELIYDPAPHVFLVGMHEGAVPESLPENSFLPENFKESIGMPGAKQRYARDSYLMHALWESRASVDVVVCKVNDAGDPKTVSRLLLRTSGQDLAERVKLLFGEAQEKAPNPSAWTRDWKLKILERDNPYRVEDNEKVRTLSPSALRDYLKCPFRFYLKRVLKMERYQAGKMELNAMDFGNVVHEVVETFGRDEEIRESTKAQEIAAYFDAVLDRVLESRYGSEPSLAIRIQVESARERLRALAHKQADQRADGWRIQHVEFSIGERREGKESLPWQVGGHPVNMVLDRVDRHEVTGQIRILDYKTSAKAKTPMMAHLTKWVGEECRPLLGELLPLATGRGKKLIENRWKDLQLPLYAWFAMEHFKSDEIPEIGYINLPKAVSETEFSLWSGFDEVLLESAKEWTLGAVKGIEEGRFFEPAELPRAEQEWDEFHLLAMDGIREAFDFQEM</sequence>
<dbReference type="EMBL" id="BAABRL010000007">
    <property type="protein sequence ID" value="GAA5496160.1"/>
    <property type="molecule type" value="Genomic_DNA"/>
</dbReference>
<protein>
    <submittedName>
        <fullName evidence="2">ATP-dependent helicase/deoxyribonuclease subunit B</fullName>
    </submittedName>
</protein>
<comment type="caution">
    <text evidence="2">The sequence shown here is derived from an EMBL/GenBank/DDBJ whole genome shotgun (WGS) entry which is preliminary data.</text>
</comment>
<accession>A0ABP9V2F2</accession>
<dbReference type="InterPro" id="IPR027417">
    <property type="entry name" value="P-loop_NTPase"/>
</dbReference>
<dbReference type="Pfam" id="PF12705">
    <property type="entry name" value="PDDEXK_1"/>
    <property type="match status" value="1"/>
</dbReference>
<dbReference type="RefSeq" id="WP_346188872.1">
    <property type="nucleotide sequence ID" value="NZ_BAABRL010000007.1"/>
</dbReference>
<name>A0ABP9V2F2_9BACT</name>
<keyword evidence="2" id="KW-0067">ATP-binding</keyword>
<dbReference type="InterPro" id="IPR038726">
    <property type="entry name" value="PDDEXK_AddAB-type"/>
</dbReference>
<keyword evidence="2" id="KW-0547">Nucleotide-binding</keyword>
<keyword evidence="3" id="KW-1185">Reference proteome</keyword>
<evidence type="ECO:0000259" key="1">
    <source>
        <dbReference type="Pfam" id="PF12705"/>
    </source>
</evidence>